<dbReference type="AlphaFoldDB" id="V6LDY8"/>
<organism evidence="1">
    <name type="scientific">Spironucleus salmonicida</name>
    <dbReference type="NCBI Taxonomy" id="348837"/>
    <lineage>
        <taxon>Eukaryota</taxon>
        <taxon>Metamonada</taxon>
        <taxon>Diplomonadida</taxon>
        <taxon>Hexamitidae</taxon>
        <taxon>Hexamitinae</taxon>
        <taxon>Spironucleus</taxon>
    </lineage>
</organism>
<evidence type="ECO:0000313" key="1">
    <source>
        <dbReference type="EMBL" id="EST42677.1"/>
    </source>
</evidence>
<dbReference type="VEuPathDB" id="GiardiaDB:SS50377_25711"/>
<name>V6LDY8_9EUKA</name>
<gene>
    <name evidence="1" type="ORF">SS50377_17694</name>
    <name evidence="2" type="ORF">SS50377_25711</name>
</gene>
<keyword evidence="3" id="KW-1185">Reference proteome</keyword>
<accession>V6LDY8</accession>
<evidence type="ECO:0000313" key="3">
    <source>
        <dbReference type="Proteomes" id="UP000018208"/>
    </source>
</evidence>
<evidence type="ECO:0000313" key="2">
    <source>
        <dbReference type="EMBL" id="KAH0571523.1"/>
    </source>
</evidence>
<proteinExistence type="predicted"/>
<dbReference type="EMBL" id="KI546157">
    <property type="protein sequence ID" value="EST42677.1"/>
    <property type="molecule type" value="Genomic_DNA"/>
</dbReference>
<protein>
    <submittedName>
        <fullName evidence="1">Uncharacterized protein</fullName>
    </submittedName>
</protein>
<reference evidence="1 2" key="1">
    <citation type="journal article" date="2014" name="PLoS Genet.">
        <title>The Genome of Spironucleus salmonicida Highlights a Fish Pathogen Adapted to Fluctuating Environments.</title>
        <authorList>
            <person name="Xu F."/>
            <person name="Jerlstrom-Hultqvist J."/>
            <person name="Einarsson E."/>
            <person name="Astvaldsson A."/>
            <person name="Svard S.G."/>
            <person name="Andersson J.O."/>
        </authorList>
    </citation>
    <scope>NUCLEOTIDE SEQUENCE</scope>
    <source>
        <strain evidence="2">ATCC 50377</strain>
    </source>
</reference>
<reference evidence="2" key="2">
    <citation type="submission" date="2020-12" db="EMBL/GenBank/DDBJ databases">
        <title>New Spironucleus salmonicida genome in near-complete chromosomes.</title>
        <authorList>
            <person name="Xu F."/>
            <person name="Kurt Z."/>
            <person name="Jimenez-Gonzalez A."/>
            <person name="Astvaldsson A."/>
            <person name="Andersson J.O."/>
            <person name="Svard S.G."/>
        </authorList>
    </citation>
    <scope>NUCLEOTIDE SEQUENCE</scope>
    <source>
        <strain evidence="2">ATCC 50377</strain>
    </source>
</reference>
<dbReference type="Proteomes" id="UP000018208">
    <property type="component" value="Unassembled WGS sequence"/>
</dbReference>
<sequence length="189" mass="22114">MITYNQKLQVSIQVASEFYEKSERQIAENTFILRLLLLKNQKLRIVIAQNLGTSPDVVRNFASKQMVRELFKLPKCLFDQIRKQFWRVRGKSTKDQQYFVINYLNKNTYKSHAYPDFFAQLIVRLLNNPGLNINIFDEESQYPNISVSGQKGEFTDLTVGQDILTEQTDENILLDAVRLFSLQKELQNV</sequence>
<dbReference type="EMBL" id="AUWU02000006">
    <property type="protein sequence ID" value="KAH0571523.1"/>
    <property type="molecule type" value="Genomic_DNA"/>
</dbReference>